<dbReference type="Proteomes" id="UP001320898">
    <property type="component" value="Unassembled WGS sequence"/>
</dbReference>
<keyword evidence="1" id="KW-0560">Oxidoreductase</keyword>
<dbReference type="Gene3D" id="3.30.9.10">
    <property type="entry name" value="D-Amino Acid Oxidase, subunit A, domain 2"/>
    <property type="match status" value="1"/>
</dbReference>
<reference evidence="3 4" key="1">
    <citation type="submission" date="2022-04" db="EMBL/GenBank/DDBJ databases">
        <authorList>
            <person name="Ye Y.-Q."/>
            <person name="Du Z.-J."/>
        </authorList>
    </citation>
    <scope>NUCLEOTIDE SEQUENCE [LARGE SCALE GENOMIC DNA]</scope>
    <source>
        <strain evidence="3 4">A6E488</strain>
    </source>
</reference>
<gene>
    <name evidence="3" type="ORF">MUB46_13145</name>
</gene>
<dbReference type="AlphaFoldDB" id="A0AAW5QXM0"/>
<dbReference type="Pfam" id="PF01266">
    <property type="entry name" value="DAO"/>
    <property type="match status" value="1"/>
</dbReference>
<comment type="caution">
    <text evidence="3">The sequence shown here is derived from an EMBL/GenBank/DDBJ whole genome shotgun (WGS) entry which is preliminary data.</text>
</comment>
<dbReference type="PANTHER" id="PTHR13847:SF281">
    <property type="entry name" value="FAD DEPENDENT OXIDOREDUCTASE DOMAIN-CONTAINING PROTEIN"/>
    <property type="match status" value="1"/>
</dbReference>
<evidence type="ECO:0000313" key="4">
    <source>
        <dbReference type="Proteomes" id="UP001320898"/>
    </source>
</evidence>
<keyword evidence="4" id="KW-1185">Reference proteome</keyword>
<organism evidence="3 4">
    <name type="scientific">Microbaculum marinisediminis</name>
    <dbReference type="NCBI Taxonomy" id="2931392"/>
    <lineage>
        <taxon>Bacteria</taxon>
        <taxon>Pseudomonadati</taxon>
        <taxon>Pseudomonadota</taxon>
        <taxon>Alphaproteobacteria</taxon>
        <taxon>Hyphomicrobiales</taxon>
        <taxon>Tepidamorphaceae</taxon>
        <taxon>Microbaculum</taxon>
    </lineage>
</organism>
<dbReference type="GO" id="GO:0016491">
    <property type="term" value="F:oxidoreductase activity"/>
    <property type="evidence" value="ECO:0007669"/>
    <property type="project" value="UniProtKB-KW"/>
</dbReference>
<proteinExistence type="predicted"/>
<dbReference type="InterPro" id="IPR006076">
    <property type="entry name" value="FAD-dep_OxRdtase"/>
</dbReference>
<dbReference type="RefSeq" id="WP_261616380.1">
    <property type="nucleotide sequence ID" value="NZ_JALIDZ010000005.1"/>
</dbReference>
<sequence length="435" mass="47470">MTDPAHIDSFYAATMTEAPARPPLEGKAEAEVCVIGGGLAGLTTARELAAAGRSVVLVEGARVGWAASGRNGGFVSPGYAEGIDAIEDKLGYEHARALWDLSVEGVDYVRGAIDELKPAGVDPVPGWLKVIRYDDADGLKRRAETMATRYGHPRDFWPTEHVRETLRTNTYFQGLHDTTAFHIHPLNYALALAADAEAKGARICEGTPAQRLDRGRAGWIVETPQGTVSARDVVLSGSAYPPNLWRQIDRAVLPIATYVIVTEPMADRLAESIRFGGCIGDTRRASDYYRIVEDGRLLWGGRITTRRSEPAHLAQMLKRDILAIYPQLGDFRVEFAWGGLMGYAVHKMPLIGRIGEGLWACTAFGGHGLNTTAIGGSLIARAIAGGDDTWKRFRPYRPLWGGGSLGRAATQLIYWKLQFLDALEERRARRGDDSA</sequence>
<evidence type="ECO:0000256" key="1">
    <source>
        <dbReference type="ARBA" id="ARBA00023002"/>
    </source>
</evidence>
<protein>
    <submittedName>
        <fullName evidence="3">FAD-binding oxidoreductase</fullName>
    </submittedName>
</protein>
<accession>A0AAW5QXM0</accession>
<dbReference type="SUPFAM" id="SSF51905">
    <property type="entry name" value="FAD/NAD(P)-binding domain"/>
    <property type="match status" value="1"/>
</dbReference>
<dbReference type="InterPro" id="IPR036188">
    <property type="entry name" value="FAD/NAD-bd_sf"/>
</dbReference>
<name>A0AAW5QXM0_9HYPH</name>
<dbReference type="PANTHER" id="PTHR13847">
    <property type="entry name" value="SARCOSINE DEHYDROGENASE-RELATED"/>
    <property type="match status" value="1"/>
</dbReference>
<evidence type="ECO:0000259" key="2">
    <source>
        <dbReference type="Pfam" id="PF01266"/>
    </source>
</evidence>
<feature type="domain" description="FAD dependent oxidoreductase" evidence="2">
    <location>
        <begin position="32"/>
        <end position="381"/>
    </location>
</feature>
<dbReference type="EMBL" id="JALIDZ010000005">
    <property type="protein sequence ID" value="MCT8972806.1"/>
    <property type="molecule type" value="Genomic_DNA"/>
</dbReference>
<evidence type="ECO:0000313" key="3">
    <source>
        <dbReference type="EMBL" id="MCT8972806.1"/>
    </source>
</evidence>
<dbReference type="GO" id="GO:0005737">
    <property type="term" value="C:cytoplasm"/>
    <property type="evidence" value="ECO:0007669"/>
    <property type="project" value="TreeGrafter"/>
</dbReference>
<dbReference type="Gene3D" id="3.50.50.60">
    <property type="entry name" value="FAD/NAD(P)-binding domain"/>
    <property type="match status" value="1"/>
</dbReference>